<dbReference type="Gene3D" id="3.30.450.20">
    <property type="entry name" value="PAS domain"/>
    <property type="match status" value="1"/>
</dbReference>
<evidence type="ECO:0000313" key="3">
    <source>
        <dbReference type="EMBL" id="AQQ14451.1"/>
    </source>
</evidence>
<protein>
    <submittedName>
        <fullName evidence="3">Aerotaxis receptor</fullName>
    </submittedName>
</protein>
<organism evidence="3 4">
    <name type="scientific">Corynebacterium glaucum</name>
    <dbReference type="NCBI Taxonomy" id="187491"/>
    <lineage>
        <taxon>Bacteria</taxon>
        <taxon>Bacillati</taxon>
        <taxon>Actinomycetota</taxon>
        <taxon>Actinomycetes</taxon>
        <taxon>Mycobacteriales</taxon>
        <taxon>Corynebacteriaceae</taxon>
        <taxon>Corynebacterium</taxon>
    </lineage>
</organism>
<dbReference type="EMBL" id="CP019688">
    <property type="protein sequence ID" value="AQQ14451.1"/>
    <property type="molecule type" value="Genomic_DNA"/>
</dbReference>
<dbReference type="OrthoDB" id="266313at2"/>
<dbReference type="InterPro" id="IPR035965">
    <property type="entry name" value="PAS-like_dom_sf"/>
</dbReference>
<dbReference type="CDD" id="cd00130">
    <property type="entry name" value="PAS"/>
    <property type="match status" value="1"/>
</dbReference>
<keyword evidence="1" id="KW-0175">Coiled coil</keyword>
<dbReference type="KEGG" id="cgv:CGLAU_02330"/>
<evidence type="ECO:0000313" key="4">
    <source>
        <dbReference type="Proteomes" id="UP000217209"/>
    </source>
</evidence>
<feature type="coiled-coil region" evidence="1">
    <location>
        <begin position="393"/>
        <end position="420"/>
    </location>
</feature>
<proteinExistence type="predicted"/>
<evidence type="ECO:0000259" key="2">
    <source>
        <dbReference type="Pfam" id="PF13426"/>
    </source>
</evidence>
<dbReference type="InterPro" id="IPR000014">
    <property type="entry name" value="PAS"/>
</dbReference>
<dbReference type="Pfam" id="PF13426">
    <property type="entry name" value="PAS_9"/>
    <property type="match status" value="1"/>
</dbReference>
<name>A0A1Q2HUE6_9CORY</name>
<keyword evidence="3" id="KW-0675">Receptor</keyword>
<feature type="domain" description="PAS" evidence="2">
    <location>
        <begin position="24"/>
        <end position="112"/>
    </location>
</feature>
<reference evidence="3 4" key="1">
    <citation type="submission" date="2016-12" db="EMBL/GenBank/DDBJ databases">
        <authorList>
            <person name="Song W.-J."/>
            <person name="Kurnit D.M."/>
        </authorList>
    </citation>
    <scope>NUCLEOTIDE SEQUENCE [LARGE SCALE GENOMIC DNA]</scope>
    <source>
        <strain evidence="3 4">DSM 30827</strain>
    </source>
</reference>
<sequence>MSNRVTVLRGAPDGAPSHEVDVNDIFFSVTDAKGVITHVNDVFMRHAQYSADELIGQPHNLIRNAEMPAGAFKLMWDTIEAGRPFAAYVRNQAKNGSAYDVFATVTPLADGSYLSVRTRPMTQLFNAAGDVYQEANEVEHTDEAQALNRRERAERGVGKLAELIPDYDAFIRDALPAEVIAREEAGFRLPEGEGETYEAAAALYRELDEFMAALTAINDAVEGLRTANATLIEESTVTDTVRAEMEKIDADETTRTLLLAPLQVWSTMRGVLDQNAQQLAAIADELYVRTSNARMAIALARLHTAQTAEFATETVSNAAEGDAAASMRLLVDALETDVRGMDDAVFAHTSLHGRVEMKVNSIAELTKLPLDMLGSWSETTAASSMSSEIAPLAAKIDEAMRAAEASVEELQRAVDKLAKAPSAEGVHAALARLDAAVA</sequence>
<dbReference type="AlphaFoldDB" id="A0A1Q2HUE6"/>
<evidence type="ECO:0000256" key="1">
    <source>
        <dbReference type="SAM" id="Coils"/>
    </source>
</evidence>
<dbReference type="SUPFAM" id="SSF55785">
    <property type="entry name" value="PYP-like sensor domain (PAS domain)"/>
    <property type="match status" value="1"/>
</dbReference>
<gene>
    <name evidence="3" type="primary">aer</name>
    <name evidence="3" type="ORF">CGLAU_02330</name>
</gene>
<dbReference type="Proteomes" id="UP000217209">
    <property type="component" value="Chromosome"/>
</dbReference>
<accession>A0A1Q2HUE6</accession>
<keyword evidence="4" id="KW-1185">Reference proteome</keyword>
<dbReference type="RefSeq" id="WP_095659297.1">
    <property type="nucleotide sequence ID" value="NZ_CP019688.1"/>
</dbReference>